<evidence type="ECO:0000313" key="2">
    <source>
        <dbReference type="EMBL" id="KAK0052937.1"/>
    </source>
</evidence>
<proteinExistence type="predicted"/>
<dbReference type="AlphaFoldDB" id="A0AAD8F5X4"/>
<evidence type="ECO:0000313" key="3">
    <source>
        <dbReference type="Proteomes" id="UP001233172"/>
    </source>
</evidence>
<dbReference type="EMBL" id="JASAOG010000090">
    <property type="protein sequence ID" value="KAK0052937.1"/>
    <property type="molecule type" value="Genomic_DNA"/>
</dbReference>
<comment type="caution">
    <text evidence="2">The sequence shown here is derived from an EMBL/GenBank/DDBJ whole genome shotgun (WGS) entry which is preliminary data.</text>
</comment>
<reference evidence="2" key="2">
    <citation type="submission" date="2023-04" db="EMBL/GenBank/DDBJ databases">
        <authorList>
            <person name="Bu L."/>
            <person name="Lu L."/>
            <person name="Laidemitt M.R."/>
            <person name="Zhang S.M."/>
            <person name="Mutuku M."/>
            <person name="Mkoji G."/>
            <person name="Steinauer M."/>
            <person name="Loker E.S."/>
        </authorList>
    </citation>
    <scope>NUCLEOTIDE SEQUENCE</scope>
    <source>
        <strain evidence="2">KasaAsao</strain>
        <tissue evidence="2">Whole Snail</tissue>
    </source>
</reference>
<feature type="region of interest" description="Disordered" evidence="1">
    <location>
        <begin position="93"/>
        <end position="150"/>
    </location>
</feature>
<organism evidence="2 3">
    <name type="scientific">Biomphalaria pfeifferi</name>
    <name type="common">Bloodfluke planorb</name>
    <name type="synonym">Freshwater snail</name>
    <dbReference type="NCBI Taxonomy" id="112525"/>
    <lineage>
        <taxon>Eukaryota</taxon>
        <taxon>Metazoa</taxon>
        <taxon>Spiralia</taxon>
        <taxon>Lophotrochozoa</taxon>
        <taxon>Mollusca</taxon>
        <taxon>Gastropoda</taxon>
        <taxon>Heterobranchia</taxon>
        <taxon>Euthyneura</taxon>
        <taxon>Panpulmonata</taxon>
        <taxon>Hygrophila</taxon>
        <taxon>Lymnaeoidea</taxon>
        <taxon>Planorbidae</taxon>
        <taxon>Biomphalaria</taxon>
    </lineage>
</organism>
<keyword evidence="3" id="KW-1185">Reference proteome</keyword>
<gene>
    <name evidence="2" type="ORF">Bpfe_017554</name>
</gene>
<feature type="region of interest" description="Disordered" evidence="1">
    <location>
        <begin position="43"/>
        <end position="66"/>
    </location>
</feature>
<feature type="compositionally biased region" description="Polar residues" evidence="1">
    <location>
        <begin position="93"/>
        <end position="124"/>
    </location>
</feature>
<reference evidence="2" key="1">
    <citation type="journal article" date="2023" name="PLoS Negl. Trop. Dis.">
        <title>A genome sequence for Biomphalaria pfeifferi, the major vector snail for the human-infecting parasite Schistosoma mansoni.</title>
        <authorList>
            <person name="Bu L."/>
            <person name="Lu L."/>
            <person name="Laidemitt M.R."/>
            <person name="Zhang S.M."/>
            <person name="Mutuku M."/>
            <person name="Mkoji G."/>
            <person name="Steinauer M."/>
            <person name="Loker E.S."/>
        </authorList>
    </citation>
    <scope>NUCLEOTIDE SEQUENCE</scope>
    <source>
        <strain evidence="2">KasaAsao</strain>
    </source>
</reference>
<evidence type="ECO:0000256" key="1">
    <source>
        <dbReference type="SAM" id="MobiDB-lite"/>
    </source>
</evidence>
<accession>A0AAD8F5X4</accession>
<dbReference type="Proteomes" id="UP001233172">
    <property type="component" value="Unassembled WGS sequence"/>
</dbReference>
<sequence length="150" mass="16275">MRKIRRRSSGAKPRRCSAPTVIGGGNGDTTMLDVSLPRRFCRTPQPADGERIPLRSGLASLGGQTDGTCAPRPSVSFLCKSEEKLDCLFSPSLQNSSSLRNNATNHSVRSTTNNGFAFSLQTPRLQLDGADNGRRKPATVYTKESSKNNY</sequence>
<protein>
    <submittedName>
        <fullName evidence="2">Uncharacterized protein</fullName>
    </submittedName>
</protein>
<feature type="compositionally biased region" description="Basic residues" evidence="1">
    <location>
        <begin position="1"/>
        <end position="15"/>
    </location>
</feature>
<feature type="region of interest" description="Disordered" evidence="1">
    <location>
        <begin position="1"/>
        <end position="29"/>
    </location>
</feature>
<name>A0AAD8F5X4_BIOPF</name>